<accession>A0A3M7T308</accession>
<gene>
    <name evidence="1" type="ORF">BpHYR1_033551</name>
</gene>
<reference evidence="1 2" key="1">
    <citation type="journal article" date="2018" name="Sci. Rep.">
        <title>Genomic signatures of local adaptation to the degree of environmental predictability in rotifers.</title>
        <authorList>
            <person name="Franch-Gras L."/>
            <person name="Hahn C."/>
            <person name="Garcia-Roger E.M."/>
            <person name="Carmona M.J."/>
            <person name="Serra M."/>
            <person name="Gomez A."/>
        </authorList>
    </citation>
    <scope>NUCLEOTIDE SEQUENCE [LARGE SCALE GENOMIC DNA]</scope>
    <source>
        <strain evidence="1">HYR1</strain>
    </source>
</reference>
<comment type="caution">
    <text evidence="1">The sequence shown here is derived from an EMBL/GenBank/DDBJ whole genome shotgun (WGS) entry which is preliminary data.</text>
</comment>
<keyword evidence="2" id="KW-1185">Reference proteome</keyword>
<organism evidence="1 2">
    <name type="scientific">Brachionus plicatilis</name>
    <name type="common">Marine rotifer</name>
    <name type="synonym">Brachionus muelleri</name>
    <dbReference type="NCBI Taxonomy" id="10195"/>
    <lineage>
        <taxon>Eukaryota</taxon>
        <taxon>Metazoa</taxon>
        <taxon>Spiralia</taxon>
        <taxon>Gnathifera</taxon>
        <taxon>Rotifera</taxon>
        <taxon>Eurotatoria</taxon>
        <taxon>Monogononta</taxon>
        <taxon>Pseudotrocha</taxon>
        <taxon>Ploima</taxon>
        <taxon>Brachionidae</taxon>
        <taxon>Brachionus</taxon>
    </lineage>
</organism>
<evidence type="ECO:0000313" key="1">
    <source>
        <dbReference type="EMBL" id="RNA42317.1"/>
    </source>
</evidence>
<name>A0A3M7T308_BRAPC</name>
<protein>
    <submittedName>
        <fullName evidence="1">Uncharacterized protein</fullName>
    </submittedName>
</protein>
<proteinExistence type="predicted"/>
<dbReference type="Proteomes" id="UP000276133">
    <property type="component" value="Unassembled WGS sequence"/>
</dbReference>
<evidence type="ECO:0000313" key="2">
    <source>
        <dbReference type="Proteomes" id="UP000276133"/>
    </source>
</evidence>
<dbReference type="AlphaFoldDB" id="A0A3M7T308"/>
<sequence>MNFFWNMLGINHLSANVEIFTKKLKVCYKLKFKEIPSFFFLALQFFFDKILYSQNSKNIYFSLI</sequence>
<dbReference type="EMBL" id="REGN01000385">
    <property type="protein sequence ID" value="RNA42317.1"/>
    <property type="molecule type" value="Genomic_DNA"/>
</dbReference>